<organism evidence="1 2">
    <name type="scientific">Mycena pura</name>
    <dbReference type="NCBI Taxonomy" id="153505"/>
    <lineage>
        <taxon>Eukaryota</taxon>
        <taxon>Fungi</taxon>
        <taxon>Dikarya</taxon>
        <taxon>Basidiomycota</taxon>
        <taxon>Agaricomycotina</taxon>
        <taxon>Agaricomycetes</taxon>
        <taxon>Agaricomycetidae</taxon>
        <taxon>Agaricales</taxon>
        <taxon>Marasmiineae</taxon>
        <taxon>Mycenaceae</taxon>
        <taxon>Mycena</taxon>
    </lineage>
</organism>
<dbReference type="AlphaFoldDB" id="A0AAD6YJC4"/>
<dbReference type="Proteomes" id="UP001219525">
    <property type="component" value="Unassembled WGS sequence"/>
</dbReference>
<reference evidence="1" key="1">
    <citation type="submission" date="2023-03" db="EMBL/GenBank/DDBJ databases">
        <title>Massive genome expansion in bonnet fungi (Mycena s.s.) driven by repeated elements and novel gene families across ecological guilds.</title>
        <authorList>
            <consortium name="Lawrence Berkeley National Laboratory"/>
            <person name="Harder C.B."/>
            <person name="Miyauchi S."/>
            <person name="Viragh M."/>
            <person name="Kuo A."/>
            <person name="Thoen E."/>
            <person name="Andreopoulos B."/>
            <person name="Lu D."/>
            <person name="Skrede I."/>
            <person name="Drula E."/>
            <person name="Henrissat B."/>
            <person name="Morin E."/>
            <person name="Kohler A."/>
            <person name="Barry K."/>
            <person name="LaButti K."/>
            <person name="Morin E."/>
            <person name="Salamov A."/>
            <person name="Lipzen A."/>
            <person name="Mereny Z."/>
            <person name="Hegedus B."/>
            <person name="Baldrian P."/>
            <person name="Stursova M."/>
            <person name="Weitz H."/>
            <person name="Taylor A."/>
            <person name="Grigoriev I.V."/>
            <person name="Nagy L.G."/>
            <person name="Martin F."/>
            <person name="Kauserud H."/>
        </authorList>
    </citation>
    <scope>NUCLEOTIDE SEQUENCE</scope>
    <source>
        <strain evidence="1">9144</strain>
    </source>
</reference>
<evidence type="ECO:0000313" key="2">
    <source>
        <dbReference type="Proteomes" id="UP001219525"/>
    </source>
</evidence>
<protein>
    <submittedName>
        <fullName evidence="1">Uncharacterized protein</fullName>
    </submittedName>
</protein>
<name>A0AAD6YJC4_9AGAR</name>
<keyword evidence="2" id="KW-1185">Reference proteome</keyword>
<sequence length="107" mass="11154">MSQTTIVPLGPSGPMKTPWLVHKFSKTRCTPQPAGSAVAACVLAAYTLWQSSGRSPPRTIAMPCTQHTGALHRAPCLRPSLGSIRLAYANLAIHAAAPAADAAHTTL</sequence>
<evidence type="ECO:0000313" key="1">
    <source>
        <dbReference type="EMBL" id="KAJ7221635.1"/>
    </source>
</evidence>
<gene>
    <name evidence="1" type="ORF">GGX14DRAFT_559119</name>
</gene>
<accession>A0AAD6YJC4</accession>
<dbReference type="EMBL" id="JARJCW010000008">
    <property type="protein sequence ID" value="KAJ7221635.1"/>
    <property type="molecule type" value="Genomic_DNA"/>
</dbReference>
<proteinExistence type="predicted"/>
<comment type="caution">
    <text evidence="1">The sequence shown here is derived from an EMBL/GenBank/DDBJ whole genome shotgun (WGS) entry which is preliminary data.</text>
</comment>